<evidence type="ECO:0000256" key="3">
    <source>
        <dbReference type="ARBA" id="ARBA00022630"/>
    </source>
</evidence>
<dbReference type="OrthoDB" id="9802510at2"/>
<keyword evidence="8" id="KW-1185">Reference proteome</keyword>
<evidence type="ECO:0000256" key="2">
    <source>
        <dbReference type="ARBA" id="ARBA00007118"/>
    </source>
</evidence>
<sequence length="223" mass="25064">MSVSEALKSRISTRAFLDTPVSEKEVRDLLEKARWAASGGNLQPWRVHVVAGDKRQAVIDAVKESLQADPFANESEFSVYPDKLWEPYRSRRFRVGEDMYELLGIPREDKLARLDHLMRNYEFFGAPVGLFFSIDGRMGPGQWAHLGMFMMSLALAAQEAGLATCMQEAWTPRAKTVAKVLGVEEPYIVYCGMALGHADPDAPVNRLRSERADVDEFATFEGF</sequence>
<evidence type="ECO:0000256" key="5">
    <source>
        <dbReference type="ARBA" id="ARBA00023002"/>
    </source>
</evidence>
<accession>A0A4S2GZJ3</accession>
<comment type="similarity">
    <text evidence="2">Belongs to the nitroreductase family.</text>
</comment>
<dbReference type="PANTHER" id="PTHR43673:SF2">
    <property type="entry name" value="NITROREDUCTASE"/>
    <property type="match status" value="1"/>
</dbReference>
<evidence type="ECO:0000313" key="8">
    <source>
        <dbReference type="Proteomes" id="UP000308054"/>
    </source>
</evidence>
<organism evidence="7 8">
    <name type="scientific">Marinicauda algicola</name>
    <dbReference type="NCBI Taxonomy" id="2029849"/>
    <lineage>
        <taxon>Bacteria</taxon>
        <taxon>Pseudomonadati</taxon>
        <taxon>Pseudomonadota</taxon>
        <taxon>Alphaproteobacteria</taxon>
        <taxon>Maricaulales</taxon>
        <taxon>Maricaulaceae</taxon>
        <taxon>Marinicauda</taxon>
    </lineage>
</organism>
<reference evidence="7 8" key="1">
    <citation type="journal article" date="2017" name="Int. J. Syst. Evol. Microbiol.">
        <title>Marinicauda algicola sp. nov., isolated from a marine red alga Rhodosorus marinus.</title>
        <authorList>
            <person name="Jeong S.E."/>
            <person name="Jeon S.H."/>
            <person name="Chun B.H."/>
            <person name="Kim D.W."/>
            <person name="Jeon C.O."/>
        </authorList>
    </citation>
    <scope>NUCLEOTIDE SEQUENCE [LARGE SCALE GENOMIC DNA]</scope>
    <source>
        <strain evidence="7 8">JCM 31718</strain>
    </source>
</reference>
<keyword evidence="3" id="KW-0285">Flavoprotein</keyword>
<comment type="cofactor">
    <cofactor evidence="1">
        <name>FMN</name>
        <dbReference type="ChEBI" id="CHEBI:58210"/>
    </cofactor>
</comment>
<evidence type="ECO:0000259" key="6">
    <source>
        <dbReference type="Pfam" id="PF00881"/>
    </source>
</evidence>
<dbReference type="PANTHER" id="PTHR43673">
    <property type="entry name" value="NAD(P)H NITROREDUCTASE YDGI-RELATED"/>
    <property type="match status" value="1"/>
</dbReference>
<dbReference type="CDD" id="cd02136">
    <property type="entry name" value="PnbA_NfnB-like"/>
    <property type="match status" value="1"/>
</dbReference>
<protein>
    <submittedName>
        <fullName evidence="7">Nitroreductase</fullName>
    </submittedName>
</protein>
<feature type="domain" description="Nitroreductase" evidence="6">
    <location>
        <begin position="7"/>
        <end position="197"/>
    </location>
</feature>
<keyword evidence="4" id="KW-0288">FMN</keyword>
<dbReference type="SUPFAM" id="SSF55469">
    <property type="entry name" value="FMN-dependent nitroreductase-like"/>
    <property type="match status" value="1"/>
</dbReference>
<dbReference type="Pfam" id="PF00881">
    <property type="entry name" value="Nitroreductase"/>
    <property type="match status" value="1"/>
</dbReference>
<dbReference type="Proteomes" id="UP000308054">
    <property type="component" value="Unassembled WGS sequence"/>
</dbReference>
<dbReference type="InterPro" id="IPR000415">
    <property type="entry name" value="Nitroreductase-like"/>
</dbReference>
<evidence type="ECO:0000313" key="7">
    <source>
        <dbReference type="EMBL" id="TGY88647.1"/>
    </source>
</evidence>
<evidence type="ECO:0000256" key="4">
    <source>
        <dbReference type="ARBA" id="ARBA00022643"/>
    </source>
</evidence>
<dbReference type="AlphaFoldDB" id="A0A4S2GZJ3"/>
<dbReference type="EMBL" id="SRXW01000003">
    <property type="protein sequence ID" value="TGY88647.1"/>
    <property type="molecule type" value="Genomic_DNA"/>
</dbReference>
<comment type="caution">
    <text evidence="7">The sequence shown here is derived from an EMBL/GenBank/DDBJ whole genome shotgun (WGS) entry which is preliminary data.</text>
</comment>
<proteinExistence type="inferred from homology"/>
<name>A0A4S2GZJ3_9PROT</name>
<evidence type="ECO:0000256" key="1">
    <source>
        <dbReference type="ARBA" id="ARBA00001917"/>
    </source>
</evidence>
<dbReference type="Gene3D" id="3.40.109.10">
    <property type="entry name" value="NADH Oxidase"/>
    <property type="match status" value="1"/>
</dbReference>
<gene>
    <name evidence="7" type="ORF">E5163_12200</name>
</gene>
<keyword evidence="5" id="KW-0560">Oxidoreductase</keyword>
<dbReference type="GO" id="GO:0016491">
    <property type="term" value="F:oxidoreductase activity"/>
    <property type="evidence" value="ECO:0007669"/>
    <property type="project" value="UniProtKB-KW"/>
</dbReference>
<dbReference type="InterPro" id="IPR029479">
    <property type="entry name" value="Nitroreductase"/>
</dbReference>